<feature type="transmembrane region" description="Helical" evidence="7">
    <location>
        <begin position="433"/>
        <end position="461"/>
    </location>
</feature>
<keyword evidence="6 7" id="KW-0472">Membrane</keyword>
<feature type="transmembrane region" description="Helical" evidence="7">
    <location>
        <begin position="393"/>
        <end position="421"/>
    </location>
</feature>
<feature type="transmembrane region" description="Helical" evidence="7">
    <location>
        <begin position="219"/>
        <end position="238"/>
    </location>
</feature>
<dbReference type="InParanoid" id="C4QZN8"/>
<name>C4QZN8_KOMPG</name>
<keyword evidence="9" id="KW-1185">Reference proteome</keyword>
<dbReference type="GO" id="GO:0000329">
    <property type="term" value="C:fungal-type vacuole membrane"/>
    <property type="evidence" value="ECO:0007669"/>
    <property type="project" value="TreeGrafter"/>
</dbReference>
<keyword evidence="5 7" id="KW-1133">Transmembrane helix</keyword>
<evidence type="ECO:0000256" key="2">
    <source>
        <dbReference type="ARBA" id="ARBA00006595"/>
    </source>
</evidence>
<feature type="transmembrane region" description="Helical" evidence="7">
    <location>
        <begin position="320"/>
        <end position="340"/>
    </location>
</feature>
<evidence type="ECO:0000313" key="8">
    <source>
        <dbReference type="EMBL" id="CAY68712.1"/>
    </source>
</evidence>
<comment type="subcellular location">
    <subcellularLocation>
        <location evidence="1">Membrane</location>
        <topology evidence="1">Multi-pass membrane protein</topology>
    </subcellularLocation>
</comment>
<evidence type="ECO:0000256" key="7">
    <source>
        <dbReference type="SAM" id="Phobius"/>
    </source>
</evidence>
<evidence type="ECO:0000256" key="6">
    <source>
        <dbReference type="ARBA" id="ARBA00023136"/>
    </source>
</evidence>
<evidence type="ECO:0000256" key="1">
    <source>
        <dbReference type="ARBA" id="ARBA00004141"/>
    </source>
</evidence>
<comment type="similarity">
    <text evidence="2">Belongs to the SLC43A transporter (TC 2.A.1.44) family.</text>
</comment>
<dbReference type="InterPro" id="IPR036259">
    <property type="entry name" value="MFS_trans_sf"/>
</dbReference>
<dbReference type="eggNOG" id="ENOG502QRYG">
    <property type="taxonomic scope" value="Eukaryota"/>
</dbReference>
<reference evidence="8 9" key="1">
    <citation type="journal article" date="2009" name="Nat. Biotechnol.">
        <title>Genome sequence of the recombinant protein production host Pichia pastoris.</title>
        <authorList>
            <person name="De Schutter K."/>
            <person name="Lin Y.C."/>
            <person name="Tiels P."/>
            <person name="Van Hecke A."/>
            <person name="Glinka S."/>
            <person name="Weber-Lehmann J."/>
            <person name="Rouze P."/>
            <person name="Van de Peer Y."/>
            <person name="Callewaert N."/>
        </authorList>
    </citation>
    <scope>NUCLEOTIDE SEQUENCE [LARGE SCALE GENOMIC DNA]</scope>
    <source>
        <strain evidence="9">GS115 / ATCC 20864</strain>
    </source>
</reference>
<evidence type="ECO:0000256" key="5">
    <source>
        <dbReference type="ARBA" id="ARBA00022989"/>
    </source>
</evidence>
<evidence type="ECO:0000256" key="3">
    <source>
        <dbReference type="ARBA" id="ARBA00022448"/>
    </source>
</evidence>
<dbReference type="Proteomes" id="UP000000314">
    <property type="component" value="Chromosome 2"/>
</dbReference>
<dbReference type="RefSeq" id="XP_002490992.1">
    <property type="nucleotide sequence ID" value="XM_002490947.1"/>
</dbReference>
<dbReference type="AlphaFoldDB" id="C4QZN8"/>
<protein>
    <recommendedName>
        <fullName evidence="10">Protein FMP42</fullName>
    </recommendedName>
</protein>
<dbReference type="Gene3D" id="1.20.1250.20">
    <property type="entry name" value="MFS general substrate transporter like domains"/>
    <property type="match status" value="1"/>
</dbReference>
<proteinExistence type="inferred from homology"/>
<dbReference type="OMA" id="CNILQQV"/>
<feature type="transmembrane region" description="Helical" evidence="7">
    <location>
        <begin position="184"/>
        <end position="207"/>
    </location>
</feature>
<organism evidence="8 9">
    <name type="scientific">Komagataella phaffii (strain GS115 / ATCC 20864)</name>
    <name type="common">Yeast</name>
    <name type="synonym">Pichia pastoris</name>
    <dbReference type="NCBI Taxonomy" id="644223"/>
    <lineage>
        <taxon>Eukaryota</taxon>
        <taxon>Fungi</taxon>
        <taxon>Dikarya</taxon>
        <taxon>Ascomycota</taxon>
        <taxon>Saccharomycotina</taxon>
        <taxon>Pichiomycetes</taxon>
        <taxon>Pichiales</taxon>
        <taxon>Pichiaceae</taxon>
        <taxon>Komagataella</taxon>
    </lineage>
</organism>
<evidence type="ECO:0008006" key="10">
    <source>
        <dbReference type="Google" id="ProtNLM"/>
    </source>
</evidence>
<dbReference type="PANTHER" id="PTHR20772:SF2">
    <property type="entry name" value="PROTEIN FMP42"/>
    <property type="match status" value="1"/>
</dbReference>
<feature type="transmembrane region" description="Helical" evidence="7">
    <location>
        <begin position="27"/>
        <end position="50"/>
    </location>
</feature>
<feature type="transmembrane region" description="Helical" evidence="7">
    <location>
        <begin position="95"/>
        <end position="119"/>
    </location>
</feature>
<dbReference type="GeneID" id="8198505"/>
<evidence type="ECO:0000256" key="4">
    <source>
        <dbReference type="ARBA" id="ARBA00022692"/>
    </source>
</evidence>
<dbReference type="FunCoup" id="C4QZN8">
    <property type="interactions" value="55"/>
</dbReference>
<dbReference type="OrthoDB" id="330047at2759"/>
<dbReference type="KEGG" id="ppa:PAS_chr2-1_0109"/>
<feature type="transmembrane region" description="Helical" evidence="7">
    <location>
        <begin position="361"/>
        <end position="381"/>
    </location>
</feature>
<evidence type="ECO:0000313" key="9">
    <source>
        <dbReference type="Proteomes" id="UP000000314"/>
    </source>
</evidence>
<gene>
    <name evidence="8" type="ordered locus">PAS_chr2-1_0109</name>
</gene>
<dbReference type="SUPFAM" id="SSF103473">
    <property type="entry name" value="MFS general substrate transporter"/>
    <property type="match status" value="1"/>
</dbReference>
<accession>C4QZN8</accession>
<keyword evidence="4 7" id="KW-0812">Transmembrane</keyword>
<dbReference type="PANTHER" id="PTHR20772">
    <property type="entry name" value="PROTEIN FMP42"/>
    <property type="match status" value="1"/>
</dbReference>
<sequence>MSYSATLDSESAISIYRAPKATFVKRLVQIGCAMFWCLLAAGPIFGFAALKPVLIDQGIYHEKCKAEELTFGKLDEMLQSTISSKEKDLCPAQDLSLNFMFTLAAVVTNAAALLVGHVLDTYGPRVTGITGAVLLALASLLLRDGDKLPFDGYRYGYSLLALGGPFVFISCFQLANSFPRNSGLVLALLTGAFDTSSALFLFYRLIYQNDIIKNLTLHRFFSFYLVVPAFILICQLTIMPKDSYKTSNTLAKITVEGIDETGIPITIDEASQLLPRETISRRNSIRTIYEEEAENKLVKQTGIFGALHGKTVKQQIFTPWFYLMALFTSVQMLRINFFVATIRAQEQYFFDSKTAAVINQFFDVALPAGGIISIPFIGFFLDNFKTVTVIQLLLGISLLIGILGVIANEACALLGIVLLVVYRPFYYTAVSDFCAKVFGFDTFGTVYGTIICLSGFCNLIQKYLDTLMHDTFQMNPIPVNILLVSITALFGGLLVFFIIGQEKEIKKAQLILEAENADVVDMPN</sequence>
<dbReference type="HOGENOM" id="CLU_014401_1_1_1"/>
<dbReference type="InterPro" id="IPR052599">
    <property type="entry name" value="SLC43A_AATransporter"/>
</dbReference>
<feature type="transmembrane region" description="Helical" evidence="7">
    <location>
        <begin position="481"/>
        <end position="499"/>
    </location>
</feature>
<feature type="transmembrane region" description="Helical" evidence="7">
    <location>
        <begin position="155"/>
        <end position="178"/>
    </location>
</feature>
<keyword evidence="3" id="KW-0813">Transport</keyword>
<dbReference type="EMBL" id="FN392320">
    <property type="protein sequence ID" value="CAY68712.1"/>
    <property type="molecule type" value="Genomic_DNA"/>
</dbReference>
<feature type="transmembrane region" description="Helical" evidence="7">
    <location>
        <begin position="125"/>
        <end position="143"/>
    </location>
</feature>